<organism evidence="16 17">
    <name type="scientific">Halopseudomonas salina</name>
    <dbReference type="NCBI Taxonomy" id="1323744"/>
    <lineage>
        <taxon>Bacteria</taxon>
        <taxon>Pseudomonadati</taxon>
        <taxon>Pseudomonadota</taxon>
        <taxon>Gammaproteobacteria</taxon>
        <taxon>Pseudomonadales</taxon>
        <taxon>Pseudomonadaceae</taxon>
        <taxon>Halopseudomonas</taxon>
    </lineage>
</organism>
<reference evidence="17" key="1">
    <citation type="journal article" date="2019" name="Int. J. Syst. Evol. Microbiol.">
        <title>The Global Catalogue of Microorganisms (GCM) 10K type strain sequencing project: providing services to taxonomists for standard genome sequencing and annotation.</title>
        <authorList>
            <consortium name="The Broad Institute Genomics Platform"/>
            <consortium name="The Broad Institute Genome Sequencing Center for Infectious Disease"/>
            <person name="Wu L."/>
            <person name="Ma J."/>
        </authorList>
    </citation>
    <scope>NUCLEOTIDE SEQUENCE [LARGE SCALE GENOMIC DNA]</scope>
    <source>
        <strain evidence="17">CGMCC 1.12482</strain>
    </source>
</reference>
<keyword evidence="6" id="KW-0597">Phosphoprotein</keyword>
<dbReference type="InterPro" id="IPR036900">
    <property type="entry name" value="A-D-PHexomutase_C_sf"/>
</dbReference>
<dbReference type="Proteomes" id="UP000638188">
    <property type="component" value="Unassembled WGS sequence"/>
</dbReference>
<comment type="caution">
    <text evidence="16">The sequence shown here is derived from an EMBL/GenBank/DDBJ whole genome shotgun (WGS) entry which is preliminary data.</text>
</comment>
<dbReference type="EC" id="5.4.2.8" evidence="5"/>
<dbReference type="InterPro" id="IPR005845">
    <property type="entry name" value="A-D-PHexomutase_a/b/a-II"/>
</dbReference>
<dbReference type="InterPro" id="IPR016066">
    <property type="entry name" value="A-D-PHexomutase_CS"/>
</dbReference>
<feature type="region of interest" description="Disordered" evidence="10">
    <location>
        <begin position="316"/>
        <end position="344"/>
    </location>
</feature>
<evidence type="ECO:0000256" key="1">
    <source>
        <dbReference type="ARBA" id="ARBA00000586"/>
    </source>
</evidence>
<evidence type="ECO:0000256" key="4">
    <source>
        <dbReference type="ARBA" id="ARBA00010231"/>
    </source>
</evidence>
<evidence type="ECO:0000256" key="7">
    <source>
        <dbReference type="ARBA" id="ARBA00022723"/>
    </source>
</evidence>
<keyword evidence="7" id="KW-0479">Metal-binding</keyword>
<dbReference type="CDD" id="cd03089">
    <property type="entry name" value="PMM_PGM"/>
    <property type="match status" value="1"/>
</dbReference>
<evidence type="ECO:0000256" key="2">
    <source>
        <dbReference type="ARBA" id="ARBA00001946"/>
    </source>
</evidence>
<dbReference type="EMBL" id="BMFF01000002">
    <property type="protein sequence ID" value="GGC95117.1"/>
    <property type="molecule type" value="Genomic_DNA"/>
</dbReference>
<dbReference type="InterPro" id="IPR005841">
    <property type="entry name" value="Alpha-D-phosphohexomutase_SF"/>
</dbReference>
<sequence>MKFKTKDPTKSPSALPGTLVPLLIALLGLALAAGLIWVAVFAQNNDRYRDDLAQAYATQQLGALNQATTQLRNDLARLAANPQLQVALQQGGSASVQRMLRYYLADNQSMRIFAVGEAESPADGQAVPSFAVLDMIRRAERNMPVPMEAHPVDGEWRLHVVTPLRVSDNAPIGGTLVAAFELQRVLSALPPLHEDAGQLKLVQNFPGAPVQTLYQVGSGFGETVTLASNNPAWRIEFQPGVALVAGVANPLLLLGSVLLALFGILIALWWLHRSWSADVKSDASVLSQLAQGHKVAGLRLGPLTPVGQEIMQLASGHGRKLGPSPEREDVQARPGKKAPAPSTAALSDNDILDIDIVDNMDDLGDDMFGTADAASGTSAIPEIPAEIFRAYDIRGVVDRTLTAETVYWLGRAIGSESIARNEAKVAVARDGRLSGPVLVEQLIRGLMESGCQVIDLGMVPTPVLYYATHTTQATSGVMLTGSHNPADYNGLKVVIAGETLADQRIQALHQRLRENDLSEGSGGRQQLELLDAYRRQIAEDVVLVRSLKVVVDCGNGVAGVVAQGLLEDLGCEVIPLYCEVDGNFPNHHPDPGHIENLQDLIAEVKRSGADIGIAFDGDGDRLGVVTRSGEMIYPDRLMMLFAEDIVTRHPGADIVFDVKCTRRLPALISRMGGRPVMWKSGHSMIKAKMIETGALLGGEMSGHLFFKERWFGFDDGLYSACRLLELISIQPPEEDPEKDIFSKYPAGLVTPEINLKVGEQRKFELIETLKKQADWGAGRVSTLDGIRVDFPHGWGLIRASNTTPMLVLRFEADKPDELERIQQLFRDQLAQVASDLQPTF</sequence>
<feature type="domain" description="Alpha-D-phosphohexomutase alpha/beta/alpha" evidence="13">
    <location>
        <begin position="386"/>
        <end position="516"/>
    </location>
</feature>
<evidence type="ECO:0000313" key="17">
    <source>
        <dbReference type="Proteomes" id="UP000638188"/>
    </source>
</evidence>
<dbReference type="SUPFAM" id="SSF53738">
    <property type="entry name" value="Phosphoglucomutase, first 3 domains"/>
    <property type="match status" value="3"/>
</dbReference>
<evidence type="ECO:0000259" key="14">
    <source>
        <dbReference type="Pfam" id="PF02879"/>
    </source>
</evidence>
<evidence type="ECO:0000259" key="15">
    <source>
        <dbReference type="Pfam" id="PF02880"/>
    </source>
</evidence>
<dbReference type="Pfam" id="PF02880">
    <property type="entry name" value="PGM_PMM_III"/>
    <property type="match status" value="1"/>
</dbReference>
<comment type="cofactor">
    <cofactor evidence="2">
        <name>Mg(2+)</name>
        <dbReference type="ChEBI" id="CHEBI:18420"/>
    </cofactor>
</comment>
<evidence type="ECO:0000256" key="5">
    <source>
        <dbReference type="ARBA" id="ARBA00012730"/>
    </source>
</evidence>
<dbReference type="PROSITE" id="PS00710">
    <property type="entry name" value="PGM_PMM"/>
    <property type="match status" value="1"/>
</dbReference>
<dbReference type="PANTHER" id="PTHR43771:SF2">
    <property type="entry name" value="PHOSPHOMANNOMUTASE_PHOSPHOGLUCOMUTASE"/>
    <property type="match status" value="1"/>
</dbReference>
<feature type="domain" description="Alpha-D-phosphohexomutase C-terminal" evidence="12">
    <location>
        <begin position="752"/>
        <end position="827"/>
    </location>
</feature>
<evidence type="ECO:0000256" key="8">
    <source>
        <dbReference type="ARBA" id="ARBA00022842"/>
    </source>
</evidence>
<feature type="transmembrane region" description="Helical" evidence="11">
    <location>
        <begin position="251"/>
        <end position="271"/>
    </location>
</feature>
<feature type="domain" description="Alpha-D-phosphohexomutase alpha/beta/alpha" evidence="14">
    <location>
        <begin position="532"/>
        <end position="629"/>
    </location>
</feature>
<keyword evidence="8" id="KW-0460">Magnesium</keyword>
<evidence type="ECO:0000256" key="10">
    <source>
        <dbReference type="SAM" id="MobiDB-lite"/>
    </source>
</evidence>
<evidence type="ECO:0000313" key="16">
    <source>
        <dbReference type="EMBL" id="GGC95117.1"/>
    </source>
</evidence>
<keyword evidence="17" id="KW-1185">Reference proteome</keyword>
<dbReference type="RefSeq" id="WP_150276534.1">
    <property type="nucleotide sequence ID" value="NZ_BMFF01000002.1"/>
</dbReference>
<dbReference type="InterPro" id="IPR016055">
    <property type="entry name" value="A-D-PHexomutase_a/b/a-I/II/III"/>
</dbReference>
<evidence type="ECO:0000256" key="6">
    <source>
        <dbReference type="ARBA" id="ARBA00022553"/>
    </source>
</evidence>
<comment type="pathway">
    <text evidence="3">Nucleotide-sugar biosynthesis; GDP-alpha-D-mannose biosynthesis; alpha-D-mannose 1-phosphate from D-fructose 6-phosphate: step 2/2.</text>
</comment>
<dbReference type="Pfam" id="PF02879">
    <property type="entry name" value="PGM_PMM_II"/>
    <property type="match status" value="1"/>
</dbReference>
<protein>
    <recommendedName>
        <fullName evidence="5">phosphomannomutase</fullName>
        <ecNumber evidence="5">5.4.2.8</ecNumber>
    </recommendedName>
</protein>
<comment type="catalytic activity">
    <reaction evidence="1">
        <text>alpha-D-mannose 1-phosphate = D-mannose 6-phosphate</text>
        <dbReference type="Rhea" id="RHEA:11140"/>
        <dbReference type="ChEBI" id="CHEBI:58409"/>
        <dbReference type="ChEBI" id="CHEBI:58735"/>
        <dbReference type="EC" id="5.4.2.8"/>
    </reaction>
</comment>
<evidence type="ECO:0000259" key="13">
    <source>
        <dbReference type="Pfam" id="PF02878"/>
    </source>
</evidence>
<name>A0ABQ1PDP8_9GAMM</name>
<evidence type="ECO:0000256" key="11">
    <source>
        <dbReference type="SAM" id="Phobius"/>
    </source>
</evidence>
<dbReference type="Gene3D" id="3.40.120.10">
    <property type="entry name" value="Alpha-D-Glucose-1,6-Bisphosphate, subunit A, domain 3"/>
    <property type="match status" value="3"/>
</dbReference>
<dbReference type="InterPro" id="IPR005843">
    <property type="entry name" value="A-D-PHexomutase_C"/>
</dbReference>
<feature type="transmembrane region" description="Helical" evidence="11">
    <location>
        <begin position="20"/>
        <end position="42"/>
    </location>
</feature>
<accession>A0ABQ1PDP8</accession>
<comment type="similarity">
    <text evidence="4">Belongs to the phosphohexose mutase family.</text>
</comment>
<evidence type="ECO:0000259" key="12">
    <source>
        <dbReference type="Pfam" id="PF00408"/>
    </source>
</evidence>
<dbReference type="PRINTS" id="PR00509">
    <property type="entry name" value="PGMPMM"/>
</dbReference>
<evidence type="ECO:0000256" key="3">
    <source>
        <dbReference type="ARBA" id="ARBA00004699"/>
    </source>
</evidence>
<keyword evidence="11" id="KW-0472">Membrane</keyword>
<keyword evidence="9" id="KW-0413">Isomerase</keyword>
<dbReference type="Pfam" id="PF00408">
    <property type="entry name" value="PGM_PMM_IV"/>
    <property type="match status" value="1"/>
</dbReference>
<dbReference type="PANTHER" id="PTHR43771">
    <property type="entry name" value="PHOSPHOMANNOMUTASE"/>
    <property type="match status" value="1"/>
</dbReference>
<dbReference type="InterPro" id="IPR005846">
    <property type="entry name" value="A-D-PHexomutase_a/b/a-III"/>
</dbReference>
<dbReference type="Gene3D" id="3.30.310.50">
    <property type="entry name" value="Alpha-D-phosphohexomutase, C-terminal domain"/>
    <property type="match status" value="1"/>
</dbReference>
<dbReference type="SUPFAM" id="SSF55957">
    <property type="entry name" value="Phosphoglucomutase, C-terminal domain"/>
    <property type="match status" value="1"/>
</dbReference>
<dbReference type="InterPro" id="IPR005844">
    <property type="entry name" value="A-D-PHexomutase_a/b/a-I"/>
</dbReference>
<dbReference type="Pfam" id="PF02878">
    <property type="entry name" value="PGM_PMM_I"/>
    <property type="match status" value="1"/>
</dbReference>
<gene>
    <name evidence="16" type="ORF">GCM10007418_13380</name>
</gene>
<keyword evidence="11" id="KW-0812">Transmembrane</keyword>
<evidence type="ECO:0000256" key="9">
    <source>
        <dbReference type="ARBA" id="ARBA00023235"/>
    </source>
</evidence>
<feature type="domain" description="Alpha-D-phosphohexomutase alpha/beta/alpha" evidence="15">
    <location>
        <begin position="634"/>
        <end position="728"/>
    </location>
</feature>
<keyword evidence="11" id="KW-1133">Transmembrane helix</keyword>
<proteinExistence type="inferred from homology"/>